<keyword evidence="3" id="KW-1185">Reference proteome</keyword>
<protein>
    <submittedName>
        <fullName evidence="2">Uncharacterized protein</fullName>
    </submittedName>
</protein>
<dbReference type="AlphaFoldDB" id="A0AAW1L726"/>
<organism evidence="2 3">
    <name type="scientific">Popillia japonica</name>
    <name type="common">Japanese beetle</name>
    <dbReference type="NCBI Taxonomy" id="7064"/>
    <lineage>
        <taxon>Eukaryota</taxon>
        <taxon>Metazoa</taxon>
        <taxon>Ecdysozoa</taxon>
        <taxon>Arthropoda</taxon>
        <taxon>Hexapoda</taxon>
        <taxon>Insecta</taxon>
        <taxon>Pterygota</taxon>
        <taxon>Neoptera</taxon>
        <taxon>Endopterygota</taxon>
        <taxon>Coleoptera</taxon>
        <taxon>Polyphaga</taxon>
        <taxon>Scarabaeiformia</taxon>
        <taxon>Scarabaeidae</taxon>
        <taxon>Rutelinae</taxon>
        <taxon>Popillia</taxon>
    </lineage>
</organism>
<reference evidence="2 3" key="1">
    <citation type="journal article" date="2024" name="BMC Genomics">
        <title>De novo assembly and annotation of Popillia japonica's genome with initial clues to its potential as an invasive pest.</title>
        <authorList>
            <person name="Cucini C."/>
            <person name="Boschi S."/>
            <person name="Funari R."/>
            <person name="Cardaioli E."/>
            <person name="Iannotti N."/>
            <person name="Marturano G."/>
            <person name="Paoli F."/>
            <person name="Bruttini M."/>
            <person name="Carapelli A."/>
            <person name="Frati F."/>
            <person name="Nardi F."/>
        </authorList>
    </citation>
    <scope>NUCLEOTIDE SEQUENCE [LARGE SCALE GENOMIC DNA]</scope>
    <source>
        <strain evidence="2">DMR45628</strain>
    </source>
</reference>
<name>A0AAW1L726_POPJA</name>
<sequence>MASKNRPPINPVPPASILRRLSTRNSAINPAPPPRPNRDYADEFVPAYGNFPQEVMLQHYPSYYATQQINAIQEDDGANNDDVDDVYENEEELVQIDDVTADAVGEVGENTAAEDGAEIDKDNQVEYVKPQRKLKTPVKTGGWCTILNGKMLVIIVFEVRPQKPPDSALYDSRMVHNTEWQNAGINEANLNTTDIKQSDVIPHRLTPRRNRYTYQGAQSNQITNYNPYIRDRNTEAWMKYQEALKRATQSRSPNRKAIAKQPLSKLCVGAEDSPSVEGIEQILGEMENNEMSRIKRDLKDFQIARRRLIYDATNIKPMFSYPPKL</sequence>
<gene>
    <name evidence="2" type="ORF">QE152_g15739</name>
</gene>
<comment type="caution">
    <text evidence="2">The sequence shown here is derived from an EMBL/GenBank/DDBJ whole genome shotgun (WGS) entry which is preliminary data.</text>
</comment>
<feature type="region of interest" description="Disordered" evidence="1">
    <location>
        <begin position="1"/>
        <end position="40"/>
    </location>
</feature>
<evidence type="ECO:0000313" key="2">
    <source>
        <dbReference type="EMBL" id="KAK9729808.1"/>
    </source>
</evidence>
<evidence type="ECO:0000313" key="3">
    <source>
        <dbReference type="Proteomes" id="UP001458880"/>
    </source>
</evidence>
<evidence type="ECO:0000256" key="1">
    <source>
        <dbReference type="SAM" id="MobiDB-lite"/>
    </source>
</evidence>
<accession>A0AAW1L726</accession>
<dbReference type="EMBL" id="JASPKY010000157">
    <property type="protein sequence ID" value="KAK9729808.1"/>
    <property type="molecule type" value="Genomic_DNA"/>
</dbReference>
<dbReference type="Proteomes" id="UP001458880">
    <property type="component" value="Unassembled WGS sequence"/>
</dbReference>
<proteinExistence type="predicted"/>